<dbReference type="AlphaFoldDB" id="A0A6F8Y9G8"/>
<evidence type="ECO:0000313" key="3">
    <source>
        <dbReference type="EMBL" id="BCB82745.1"/>
    </source>
</evidence>
<organism evidence="3 4">
    <name type="scientific">Phytohabitans suffuscus</name>
    <dbReference type="NCBI Taxonomy" id="624315"/>
    <lineage>
        <taxon>Bacteria</taxon>
        <taxon>Bacillati</taxon>
        <taxon>Actinomycetota</taxon>
        <taxon>Actinomycetes</taxon>
        <taxon>Micromonosporales</taxon>
        <taxon>Micromonosporaceae</taxon>
    </lineage>
</organism>
<dbReference type="InterPro" id="IPR013216">
    <property type="entry name" value="Methyltransf_11"/>
</dbReference>
<keyword evidence="4" id="KW-1185">Reference proteome</keyword>
<proteinExistence type="predicted"/>
<evidence type="ECO:0000313" key="4">
    <source>
        <dbReference type="Proteomes" id="UP000503011"/>
    </source>
</evidence>
<dbReference type="GO" id="GO:0008757">
    <property type="term" value="F:S-adenosylmethionine-dependent methyltransferase activity"/>
    <property type="evidence" value="ECO:0007669"/>
    <property type="project" value="InterPro"/>
</dbReference>
<keyword evidence="1 3" id="KW-0808">Transferase</keyword>
<dbReference type="InterPro" id="IPR050447">
    <property type="entry name" value="Erg6_SMT_methyltransf"/>
</dbReference>
<dbReference type="PANTHER" id="PTHR44068">
    <property type="entry name" value="ZGC:194242"/>
    <property type="match status" value="1"/>
</dbReference>
<gene>
    <name evidence="3" type="ORF">Psuf_000580</name>
</gene>
<dbReference type="Proteomes" id="UP000503011">
    <property type="component" value="Chromosome"/>
</dbReference>
<accession>A0A6F8Y9G8</accession>
<dbReference type="SUPFAM" id="SSF53335">
    <property type="entry name" value="S-adenosyl-L-methionine-dependent methyltransferases"/>
    <property type="match status" value="1"/>
</dbReference>
<dbReference type="GO" id="GO:0032259">
    <property type="term" value="P:methylation"/>
    <property type="evidence" value="ECO:0007669"/>
    <property type="project" value="UniProtKB-KW"/>
</dbReference>
<evidence type="ECO:0000259" key="2">
    <source>
        <dbReference type="Pfam" id="PF08241"/>
    </source>
</evidence>
<feature type="domain" description="Methyltransferase type 11" evidence="2">
    <location>
        <begin position="70"/>
        <end position="167"/>
    </location>
</feature>
<dbReference type="RefSeq" id="WP_173152448.1">
    <property type="nucleotide sequence ID" value="NZ_AP022871.1"/>
</dbReference>
<reference evidence="3 4" key="1">
    <citation type="submission" date="2020-03" db="EMBL/GenBank/DDBJ databases">
        <title>Whole genome shotgun sequence of Phytohabitans suffuscus NBRC 105367.</title>
        <authorList>
            <person name="Komaki H."/>
            <person name="Tamura T."/>
        </authorList>
    </citation>
    <scope>NUCLEOTIDE SEQUENCE [LARGE SCALE GENOMIC DNA]</scope>
    <source>
        <strain evidence="3 4">NBRC 105367</strain>
    </source>
</reference>
<dbReference type="Pfam" id="PF08241">
    <property type="entry name" value="Methyltransf_11"/>
    <property type="match status" value="1"/>
</dbReference>
<dbReference type="CDD" id="cd02440">
    <property type="entry name" value="AdoMet_MTases"/>
    <property type="match status" value="1"/>
</dbReference>
<name>A0A6F8Y9G8_9ACTN</name>
<evidence type="ECO:0000256" key="1">
    <source>
        <dbReference type="ARBA" id="ARBA00022679"/>
    </source>
</evidence>
<dbReference type="Gene3D" id="3.40.50.150">
    <property type="entry name" value="Vaccinia Virus protein VP39"/>
    <property type="match status" value="1"/>
</dbReference>
<dbReference type="InterPro" id="IPR029063">
    <property type="entry name" value="SAM-dependent_MTases_sf"/>
</dbReference>
<sequence>MTSPVSVPTSDQVADYYALLGPLMRMAWGDNFHFGYWDGPDDRSTVQEASDRFTDLLVERLRVGPGDRVLDVGCGVGRPAMRLAATTGASVLGITVSAEQVEIATEQARVEGLSGRVSFQFADGMNTPFAADSFDAVLAFESINHMDRATALREMRRVVKPGGRIVLTDVTPPKGTPPPDDTNMVSSLVRFEDFPDLARDAGLVLEELTDVSAQTRPTIERLIDRILDTRKEFEAAHGVTVQSVLDGARAVLPTSPASFGCLIMVAAKP</sequence>
<dbReference type="EMBL" id="AP022871">
    <property type="protein sequence ID" value="BCB82745.1"/>
    <property type="molecule type" value="Genomic_DNA"/>
</dbReference>
<dbReference type="KEGG" id="psuu:Psuf_000580"/>
<reference evidence="3 4" key="2">
    <citation type="submission" date="2020-03" db="EMBL/GenBank/DDBJ databases">
        <authorList>
            <person name="Ichikawa N."/>
            <person name="Kimura A."/>
            <person name="Kitahashi Y."/>
            <person name="Uohara A."/>
        </authorList>
    </citation>
    <scope>NUCLEOTIDE SEQUENCE [LARGE SCALE GENOMIC DNA]</scope>
    <source>
        <strain evidence="3 4">NBRC 105367</strain>
    </source>
</reference>
<protein>
    <submittedName>
        <fullName evidence="3">Methyltransferase type 11</fullName>
    </submittedName>
</protein>
<keyword evidence="3" id="KW-0489">Methyltransferase</keyword>
<dbReference type="PANTHER" id="PTHR44068:SF11">
    <property type="entry name" value="GERANYL DIPHOSPHATE 2-C-METHYLTRANSFERASE"/>
    <property type="match status" value="1"/>
</dbReference>